<dbReference type="Proteomes" id="UP000226191">
    <property type="component" value="Unassembled WGS sequence"/>
</dbReference>
<comment type="caution">
    <text evidence="1">The sequence shown here is derived from an EMBL/GenBank/DDBJ whole genome shotgun (WGS) entry which is preliminary data.</text>
</comment>
<protein>
    <submittedName>
        <fullName evidence="1">Carboxypeptidase</fullName>
    </submittedName>
</protein>
<keyword evidence="1" id="KW-0378">Hydrolase</keyword>
<organism evidence="1 2">
    <name type="scientific">Cutibacterium acnes</name>
    <name type="common">Propionibacterium acnes</name>
    <dbReference type="NCBI Taxonomy" id="1747"/>
    <lineage>
        <taxon>Bacteria</taxon>
        <taxon>Bacillati</taxon>
        <taxon>Actinomycetota</taxon>
        <taxon>Actinomycetes</taxon>
        <taxon>Propionibacteriales</taxon>
        <taxon>Propionibacteriaceae</taxon>
        <taxon>Cutibacterium</taxon>
    </lineage>
</organism>
<dbReference type="AlphaFoldDB" id="A0A8B2VGZ5"/>
<name>A0A8B2VGZ5_CUTAC</name>
<evidence type="ECO:0000313" key="1">
    <source>
        <dbReference type="EMBL" id="PGF35271.1"/>
    </source>
</evidence>
<sequence length="71" mass="7518">MPAAAEFVLAPQTMVARRFDVFDPVVVTSGHATVASTLRACPSQGRYRLLKLLSEVAVGVACAHGVTAEYI</sequence>
<dbReference type="EMBL" id="MVCE01000002">
    <property type="protein sequence ID" value="PGF35271.1"/>
    <property type="molecule type" value="Genomic_DNA"/>
</dbReference>
<dbReference type="InterPro" id="IPR036264">
    <property type="entry name" value="Bact_exopeptidase_dim_dom"/>
</dbReference>
<accession>A0A8B2VGZ5</accession>
<evidence type="ECO:0000313" key="2">
    <source>
        <dbReference type="Proteomes" id="UP000226191"/>
    </source>
</evidence>
<reference evidence="1 2" key="1">
    <citation type="submission" date="2017-02" db="EMBL/GenBank/DDBJ databases">
        <title>Prevalence of linear plasmids in Cutibacterium acnes isolates obtained from cancerous prostatic tissue.</title>
        <authorList>
            <person name="Davidsson S."/>
            <person name="Bruggemann H."/>
        </authorList>
    </citation>
    <scope>NUCLEOTIDE SEQUENCE [LARGE SCALE GENOMIC DNA]</scope>
    <source>
        <strain evidence="1 2">11-78</strain>
    </source>
</reference>
<gene>
    <name evidence="1" type="ORF">B1B09_06760</name>
</gene>
<keyword evidence="1" id="KW-0645">Protease</keyword>
<dbReference type="GeneID" id="92856015"/>
<dbReference type="SUPFAM" id="SSF55031">
    <property type="entry name" value="Bacterial exopeptidase dimerisation domain"/>
    <property type="match status" value="1"/>
</dbReference>
<keyword evidence="1" id="KW-0121">Carboxypeptidase</keyword>
<dbReference type="GO" id="GO:0004180">
    <property type="term" value="F:carboxypeptidase activity"/>
    <property type="evidence" value="ECO:0007669"/>
    <property type="project" value="UniProtKB-KW"/>
</dbReference>
<proteinExistence type="predicted"/>
<dbReference type="RefSeq" id="WP_002515855.1">
    <property type="nucleotide sequence ID" value="NZ_CAJTHR010000002.1"/>
</dbReference>